<dbReference type="PANTHER" id="PTHR30518">
    <property type="entry name" value="ENDOLYTIC MUREIN TRANSGLYCOSYLASE"/>
    <property type="match status" value="1"/>
</dbReference>
<dbReference type="CDD" id="cd08010">
    <property type="entry name" value="MltG_like"/>
    <property type="match status" value="1"/>
</dbReference>
<evidence type="ECO:0000256" key="6">
    <source>
        <dbReference type="ARBA" id="ARBA00023316"/>
    </source>
</evidence>
<protein>
    <recommendedName>
        <fullName evidence="7">Endolytic murein transglycosylase</fullName>
        <ecNumber evidence="7">4.2.2.29</ecNumber>
    </recommendedName>
    <alternativeName>
        <fullName evidence="7">Peptidoglycan lytic transglycosylase</fullName>
    </alternativeName>
    <alternativeName>
        <fullName evidence="7">Peptidoglycan polymerization terminase</fullName>
    </alternativeName>
</protein>
<feature type="site" description="Important for catalytic activity" evidence="7">
    <location>
        <position position="223"/>
    </location>
</feature>
<dbReference type="PANTHER" id="PTHR30518:SF2">
    <property type="entry name" value="ENDOLYTIC MUREIN TRANSGLYCOSYLASE"/>
    <property type="match status" value="1"/>
</dbReference>
<evidence type="ECO:0000256" key="3">
    <source>
        <dbReference type="ARBA" id="ARBA00022989"/>
    </source>
</evidence>
<accession>A0A2G9YWW3</accession>
<dbReference type="NCBIfam" id="TIGR00247">
    <property type="entry name" value="endolytic transglycosylase MltG"/>
    <property type="match status" value="1"/>
</dbReference>
<reference evidence="8 9" key="1">
    <citation type="submission" date="2017-09" db="EMBL/GenBank/DDBJ databases">
        <title>Depth-based differentiation of microbial function through sediment-hosted aquifers and enrichment of novel symbionts in the deep terrestrial subsurface.</title>
        <authorList>
            <person name="Probst A.J."/>
            <person name="Ladd B."/>
            <person name="Jarett J.K."/>
            <person name="Geller-Mcgrath D.E."/>
            <person name="Sieber C.M."/>
            <person name="Emerson J.B."/>
            <person name="Anantharaman K."/>
            <person name="Thomas B.C."/>
            <person name="Malmstrom R."/>
            <person name="Stieglmeier M."/>
            <person name="Klingl A."/>
            <person name="Woyke T."/>
            <person name="Ryan C.M."/>
            <person name="Banfield J.F."/>
        </authorList>
    </citation>
    <scope>NUCLEOTIDE SEQUENCE [LARGE SCALE GENOMIC DNA]</scope>
    <source>
        <strain evidence="8">CG23_combo_of_CG06-09_8_20_14_all_38_19</strain>
    </source>
</reference>
<organism evidence="8 9">
    <name type="scientific">Candidatus Nealsonbacteria bacterium CG23_combo_of_CG06-09_8_20_14_all_38_19</name>
    <dbReference type="NCBI Taxonomy" id="1974721"/>
    <lineage>
        <taxon>Bacteria</taxon>
        <taxon>Candidatus Nealsoniibacteriota</taxon>
    </lineage>
</organism>
<dbReference type="AlphaFoldDB" id="A0A2G9YWW3"/>
<keyword evidence="3 7" id="KW-1133">Transmembrane helix</keyword>
<dbReference type="GO" id="GO:0071555">
    <property type="term" value="P:cell wall organization"/>
    <property type="evidence" value="ECO:0007669"/>
    <property type="project" value="UniProtKB-KW"/>
</dbReference>
<comment type="subcellular location">
    <subcellularLocation>
        <location evidence="7">Cell membrane</location>
        <topology evidence="7">Single-pass membrane protein</topology>
    </subcellularLocation>
</comment>
<dbReference type="Gene3D" id="3.30.1490.480">
    <property type="entry name" value="Endolytic murein transglycosylase"/>
    <property type="match status" value="1"/>
</dbReference>
<keyword evidence="4 7" id="KW-0472">Membrane</keyword>
<name>A0A2G9YWW3_9BACT</name>
<dbReference type="InterPro" id="IPR003770">
    <property type="entry name" value="MLTG-like"/>
</dbReference>
<evidence type="ECO:0000256" key="7">
    <source>
        <dbReference type="HAMAP-Rule" id="MF_02065"/>
    </source>
</evidence>
<dbReference type="GO" id="GO:0008932">
    <property type="term" value="F:lytic endotransglycosylase activity"/>
    <property type="evidence" value="ECO:0007669"/>
    <property type="project" value="UniProtKB-UniRule"/>
</dbReference>
<gene>
    <name evidence="7" type="primary">mltG</name>
    <name evidence="8" type="ORF">COX36_01845</name>
</gene>
<evidence type="ECO:0000313" key="9">
    <source>
        <dbReference type="Proteomes" id="UP000230273"/>
    </source>
</evidence>
<keyword evidence="2 7" id="KW-0812">Transmembrane</keyword>
<keyword evidence="6 7" id="KW-0961">Cell wall biogenesis/degradation</keyword>
<evidence type="ECO:0000256" key="4">
    <source>
        <dbReference type="ARBA" id="ARBA00023136"/>
    </source>
</evidence>
<dbReference type="GO" id="GO:0009252">
    <property type="term" value="P:peptidoglycan biosynthetic process"/>
    <property type="evidence" value="ECO:0007669"/>
    <property type="project" value="UniProtKB-UniRule"/>
</dbReference>
<keyword evidence="5 7" id="KW-0456">Lyase</keyword>
<evidence type="ECO:0000256" key="1">
    <source>
        <dbReference type="ARBA" id="ARBA00022475"/>
    </source>
</evidence>
<comment type="similarity">
    <text evidence="7">Belongs to the transglycosylase MltG family.</text>
</comment>
<comment type="caution">
    <text evidence="8">The sequence shown here is derived from an EMBL/GenBank/DDBJ whole genome shotgun (WGS) entry which is preliminary data.</text>
</comment>
<dbReference type="GO" id="GO:0005886">
    <property type="term" value="C:plasma membrane"/>
    <property type="evidence" value="ECO:0007669"/>
    <property type="project" value="UniProtKB-SubCell"/>
</dbReference>
<evidence type="ECO:0000313" key="8">
    <source>
        <dbReference type="EMBL" id="PIP23710.1"/>
    </source>
</evidence>
<sequence length="335" mass="37852">MNLSKNTIRIVFFLVLAIFCVVVFSWWEIFVPKNPASKETKIFPVIQGEGSKDISNNLEKQGIIKSGLFFRTYTLITGSANHLQAGKYEISSSMNIPEIVYKISLGDVAKFTVTFPEGFSLADIEKELEGKGLLAGSDLKNQTVEVYKKQFSFFESVPDSASLEGFLFPDTYQFAYGTKVDEIVDRMISNFNKKLTADLRDVIVLKGKSIFEIITMASLIEKEVRTKEDKELVSGILWKRIEIDMPLQVDATIRYFLGKKTGGISVEDTQIDSPYNTYKYKGLPKGPICNPGLESIKAAIYPKESDYLYYLSTPEGETIFNKTFEKHKAAKEKYL</sequence>
<evidence type="ECO:0000256" key="2">
    <source>
        <dbReference type="ARBA" id="ARBA00022692"/>
    </source>
</evidence>
<dbReference type="Proteomes" id="UP000230273">
    <property type="component" value="Unassembled WGS sequence"/>
</dbReference>
<proteinExistence type="inferred from homology"/>
<dbReference type="EC" id="4.2.2.29" evidence="7"/>
<comment type="catalytic activity">
    <reaction evidence="7">
        <text>a peptidoglycan chain = a peptidoglycan chain with N-acetyl-1,6-anhydromuramyl-[peptide] at the reducing end + a peptidoglycan chain with N-acetylglucosamine at the non-reducing end.</text>
        <dbReference type="EC" id="4.2.2.29"/>
    </reaction>
</comment>
<evidence type="ECO:0000256" key="5">
    <source>
        <dbReference type="ARBA" id="ARBA00023239"/>
    </source>
</evidence>
<dbReference type="EMBL" id="PCRP01000029">
    <property type="protein sequence ID" value="PIP23710.1"/>
    <property type="molecule type" value="Genomic_DNA"/>
</dbReference>
<dbReference type="Pfam" id="PF02618">
    <property type="entry name" value="YceG"/>
    <property type="match status" value="1"/>
</dbReference>
<comment type="function">
    <text evidence="7">Functions as a peptidoglycan terminase that cleaves nascent peptidoglycan strands endolytically to terminate their elongation.</text>
</comment>
<keyword evidence="1 7" id="KW-1003">Cell membrane</keyword>
<dbReference type="HAMAP" id="MF_02065">
    <property type="entry name" value="MltG"/>
    <property type="match status" value="1"/>
</dbReference>
<feature type="transmembrane region" description="Helical" evidence="7">
    <location>
        <begin position="7"/>
        <end position="27"/>
    </location>
</feature>